<dbReference type="RefSeq" id="WP_377493930.1">
    <property type="nucleotide sequence ID" value="NZ_JBHMDO010000021.1"/>
</dbReference>
<feature type="domain" description="Spore protein YkvP/CgeB glycosyl transferase-like" evidence="1">
    <location>
        <begin position="232"/>
        <end position="345"/>
    </location>
</feature>
<keyword evidence="2" id="KW-0808">Transferase</keyword>
<name>A0ABV5KMU5_9BACL</name>
<accession>A0ABV5KMU5</accession>
<protein>
    <submittedName>
        <fullName evidence="2">Glycosyltransferase</fullName>
        <ecNumber evidence="2">2.4.-.-</ecNumber>
    </submittedName>
</protein>
<evidence type="ECO:0000259" key="1">
    <source>
        <dbReference type="Pfam" id="PF13524"/>
    </source>
</evidence>
<dbReference type="Pfam" id="PF13524">
    <property type="entry name" value="Glyco_trans_1_2"/>
    <property type="match status" value="1"/>
</dbReference>
<keyword evidence="2" id="KW-0328">Glycosyltransferase</keyword>
<dbReference type="Proteomes" id="UP001589747">
    <property type="component" value="Unassembled WGS sequence"/>
</dbReference>
<proteinExistence type="predicted"/>
<dbReference type="EMBL" id="JBHMDO010000021">
    <property type="protein sequence ID" value="MFB9326532.1"/>
    <property type="molecule type" value="Genomic_DNA"/>
</dbReference>
<dbReference type="GO" id="GO:0016757">
    <property type="term" value="F:glycosyltransferase activity"/>
    <property type="evidence" value="ECO:0007669"/>
    <property type="project" value="UniProtKB-KW"/>
</dbReference>
<dbReference type="InterPro" id="IPR055259">
    <property type="entry name" value="YkvP/CgeB_Glyco_trans-like"/>
</dbReference>
<comment type="caution">
    <text evidence="2">The sequence shown here is derived from an EMBL/GenBank/DDBJ whole genome shotgun (WGS) entry which is preliminary data.</text>
</comment>
<organism evidence="2 3">
    <name type="scientific">Paenibacillus aurantiacus</name>
    <dbReference type="NCBI Taxonomy" id="1936118"/>
    <lineage>
        <taxon>Bacteria</taxon>
        <taxon>Bacillati</taxon>
        <taxon>Bacillota</taxon>
        <taxon>Bacilli</taxon>
        <taxon>Bacillales</taxon>
        <taxon>Paenibacillaceae</taxon>
        <taxon>Paenibacillus</taxon>
    </lineage>
</organism>
<keyword evidence="3" id="KW-1185">Reference proteome</keyword>
<reference evidence="2 3" key="1">
    <citation type="submission" date="2024-09" db="EMBL/GenBank/DDBJ databases">
        <authorList>
            <person name="Sun Q."/>
            <person name="Mori K."/>
        </authorList>
    </citation>
    <scope>NUCLEOTIDE SEQUENCE [LARGE SCALE GENOMIC DNA]</scope>
    <source>
        <strain evidence="2 3">TISTR 2452</strain>
    </source>
</reference>
<dbReference type="EC" id="2.4.-.-" evidence="2"/>
<sequence length="368" mass="41026">MKTPKRKLRKKSPAAKINPLSEKVIQRIAVRVLKDIRRSSAPSAGAPPSAARTRLPQREVKYIHLHEAANVQQKKVMAVSFLSDPSAWRLEQAIVDNLRLLAREADVYKPYHDLSSLAQQLEPDLVLILADRQPIPADCLDELSRLSVKKAIWLSDSLEAYSDASSLKPIFQVVFTQQMARISGYLRAGCEQVHHLPFSADRAIYYPTPRRESYVCDLLLVGEPDAACAEAIRTLRSERGLTVWGLGEHGDYADRSIEACADAQTPADYYNGAGMVVNFSHVSRQAFEIAACGSFQLLPSQSGVLDYLTPGQEVVTFRSAGDLSEKVAYYLDQVEQVRMISSKALWGSTYRYSFLQIAAKLLHVVFQT</sequence>
<gene>
    <name evidence="2" type="ORF">ACFFSY_11465</name>
</gene>
<evidence type="ECO:0000313" key="3">
    <source>
        <dbReference type="Proteomes" id="UP001589747"/>
    </source>
</evidence>
<evidence type="ECO:0000313" key="2">
    <source>
        <dbReference type="EMBL" id="MFB9326532.1"/>
    </source>
</evidence>